<keyword evidence="2" id="KW-1185">Reference proteome</keyword>
<dbReference type="Proteomes" id="UP001221757">
    <property type="component" value="Unassembled WGS sequence"/>
</dbReference>
<feature type="non-terminal residue" evidence="1">
    <location>
        <position position="1"/>
    </location>
</feature>
<comment type="caution">
    <text evidence="1">The sequence shown here is derived from an EMBL/GenBank/DDBJ whole genome shotgun (WGS) entry which is preliminary data.</text>
</comment>
<feature type="non-terminal residue" evidence="1">
    <location>
        <position position="87"/>
    </location>
</feature>
<gene>
    <name evidence="1" type="ORF">B0H17DRAFT_867678</name>
</gene>
<organism evidence="1 2">
    <name type="scientific">Mycena rosella</name>
    <name type="common">Pink bonnet</name>
    <name type="synonym">Agaricus rosellus</name>
    <dbReference type="NCBI Taxonomy" id="1033263"/>
    <lineage>
        <taxon>Eukaryota</taxon>
        <taxon>Fungi</taxon>
        <taxon>Dikarya</taxon>
        <taxon>Basidiomycota</taxon>
        <taxon>Agaricomycotina</taxon>
        <taxon>Agaricomycetes</taxon>
        <taxon>Agaricomycetidae</taxon>
        <taxon>Agaricales</taxon>
        <taxon>Marasmiineae</taxon>
        <taxon>Mycenaceae</taxon>
        <taxon>Mycena</taxon>
    </lineage>
</organism>
<protein>
    <submittedName>
        <fullName evidence="1">Uncharacterized protein</fullName>
    </submittedName>
</protein>
<dbReference type="AlphaFoldDB" id="A0AAD7BST0"/>
<proteinExistence type="predicted"/>
<evidence type="ECO:0000313" key="2">
    <source>
        <dbReference type="Proteomes" id="UP001221757"/>
    </source>
</evidence>
<accession>A0AAD7BST0</accession>
<name>A0AAD7BST0_MYCRO</name>
<evidence type="ECO:0000313" key="1">
    <source>
        <dbReference type="EMBL" id="KAJ7629926.1"/>
    </source>
</evidence>
<reference evidence="1" key="1">
    <citation type="submission" date="2023-03" db="EMBL/GenBank/DDBJ databases">
        <title>Massive genome expansion in bonnet fungi (Mycena s.s.) driven by repeated elements and novel gene families across ecological guilds.</title>
        <authorList>
            <consortium name="Lawrence Berkeley National Laboratory"/>
            <person name="Harder C.B."/>
            <person name="Miyauchi S."/>
            <person name="Viragh M."/>
            <person name="Kuo A."/>
            <person name="Thoen E."/>
            <person name="Andreopoulos B."/>
            <person name="Lu D."/>
            <person name="Skrede I."/>
            <person name="Drula E."/>
            <person name="Henrissat B."/>
            <person name="Morin E."/>
            <person name="Kohler A."/>
            <person name="Barry K."/>
            <person name="LaButti K."/>
            <person name="Morin E."/>
            <person name="Salamov A."/>
            <person name="Lipzen A."/>
            <person name="Mereny Z."/>
            <person name="Hegedus B."/>
            <person name="Baldrian P."/>
            <person name="Stursova M."/>
            <person name="Weitz H."/>
            <person name="Taylor A."/>
            <person name="Grigoriev I.V."/>
            <person name="Nagy L.G."/>
            <person name="Martin F."/>
            <person name="Kauserud H."/>
        </authorList>
    </citation>
    <scope>NUCLEOTIDE SEQUENCE</scope>
    <source>
        <strain evidence="1">CBHHK067</strain>
    </source>
</reference>
<sequence>TTWTCECAPAPQQLLAAGLFPSAPLCPRFAVDMRVLEFAMKLFVRITPNNTAWCVTVGDSRIVKAHSTYQGSIRKLFGSALEWYTHL</sequence>
<dbReference type="EMBL" id="JARKIE010000523">
    <property type="protein sequence ID" value="KAJ7629926.1"/>
    <property type="molecule type" value="Genomic_DNA"/>
</dbReference>